<accession>A0ABZ2USP5</accession>
<dbReference type="InterPro" id="IPR014951">
    <property type="entry name" value="DUF1822"/>
</dbReference>
<reference evidence="1 2" key="1">
    <citation type="submission" date="2024-04" db="EMBL/GenBank/DDBJ databases">
        <title>Okeanomitos corallinicola gen. &amp; sp. nov. (Nostocales, Cyanobacteria), a new toxic marine heterocyst-forming cyanobacterium from a coral reef.</title>
        <authorList>
            <person name="Li H."/>
            <person name="Li R."/>
            <person name="Kang J."/>
            <person name="Hii K.S."/>
            <person name="Mohamed H.F."/>
            <person name="Xu X."/>
            <person name="Luo Z."/>
        </authorList>
    </citation>
    <scope>NUCLEOTIDE SEQUENCE [LARGE SCALE GENOMIC DNA]</scope>
    <source>
        <strain evidence="1 2">TIOX110</strain>
    </source>
</reference>
<dbReference type="RefSeq" id="WP_353931335.1">
    <property type="nucleotide sequence ID" value="NZ_CP150886.1"/>
</dbReference>
<gene>
    <name evidence="1" type="ORF">WJM97_01665</name>
</gene>
<keyword evidence="2" id="KW-1185">Reference proteome</keyword>
<dbReference type="Pfam" id="PF08852">
    <property type="entry name" value="DUF1822"/>
    <property type="match status" value="1"/>
</dbReference>
<sequence>MNYDNEKQYISIPIPAKFRDTALKFAQEQPNKPKAKQVYLNTLAVQVVNNYLQMLDIPTALEASHSWDDWVRTLADTADLVLPGIGNLECRYIRTGDLYFYVPGEVQTNQFGYLFVEINYTCQEAKLRGFLPQLNSQEINLEELQTLDDFIEYYHQHSLVKLRQWLEGIYTSKWQSIEEFSKYQHRDVVFRSFTLRGLEIDSNQEVWQTIKQLYPQKRLSAILPSQLLNRINSDPNSDIFLTDTLAYLLQNESDEEMRWTVAEILWEIAPQHPLIAARRIMDLGMWLGGNAVALMLAFVPTKNQTFSILLKVYPMGNKKYLPTGLQLLGLYENGETFLEAEAREAKDNYIQLKFCAEINEKFQVMVKIGDVSITEKFII</sequence>
<organism evidence="1 2">
    <name type="scientific">Okeanomitos corallinicola TIOX110</name>
    <dbReference type="NCBI Taxonomy" id="3133117"/>
    <lineage>
        <taxon>Bacteria</taxon>
        <taxon>Bacillati</taxon>
        <taxon>Cyanobacteriota</taxon>
        <taxon>Cyanophyceae</taxon>
        <taxon>Nostocales</taxon>
        <taxon>Aphanizomenonaceae</taxon>
        <taxon>Okeanomitos</taxon>
    </lineage>
</organism>
<evidence type="ECO:0000313" key="1">
    <source>
        <dbReference type="EMBL" id="WZB88427.1"/>
    </source>
</evidence>
<name>A0ABZ2USP5_9CYAN</name>
<evidence type="ECO:0000313" key="2">
    <source>
        <dbReference type="Proteomes" id="UP001483337"/>
    </source>
</evidence>
<dbReference type="EMBL" id="CP150886">
    <property type="protein sequence ID" value="WZB88427.1"/>
    <property type="molecule type" value="Genomic_DNA"/>
</dbReference>
<proteinExistence type="predicted"/>
<protein>
    <submittedName>
        <fullName evidence="1">DUF1822 family protein</fullName>
    </submittedName>
</protein>
<dbReference type="Proteomes" id="UP001483337">
    <property type="component" value="Chromosome"/>
</dbReference>